<evidence type="ECO:0000313" key="2">
    <source>
        <dbReference type="EMBL" id="MEQ2301490.1"/>
    </source>
</evidence>
<proteinExistence type="predicted"/>
<feature type="domain" description="CARD" evidence="1">
    <location>
        <begin position="1"/>
        <end position="52"/>
    </location>
</feature>
<dbReference type="Proteomes" id="UP001469553">
    <property type="component" value="Unassembled WGS sequence"/>
</dbReference>
<dbReference type="Gene3D" id="1.10.533.10">
    <property type="entry name" value="Death Domain, Fas"/>
    <property type="match status" value="1"/>
</dbReference>
<evidence type="ECO:0000259" key="1">
    <source>
        <dbReference type="PROSITE" id="PS50209"/>
    </source>
</evidence>
<dbReference type="SUPFAM" id="SSF47986">
    <property type="entry name" value="DEATH domain"/>
    <property type="match status" value="1"/>
</dbReference>
<dbReference type="EMBL" id="JAHRIP010052878">
    <property type="protein sequence ID" value="MEQ2301490.1"/>
    <property type="molecule type" value="Genomic_DNA"/>
</dbReference>
<name>A0ABV0Z7A4_9TELE</name>
<accession>A0ABV0Z7A4</accession>
<dbReference type="InterPro" id="IPR001315">
    <property type="entry name" value="CARD"/>
</dbReference>
<dbReference type="Pfam" id="PF00619">
    <property type="entry name" value="CARD"/>
    <property type="match status" value="1"/>
</dbReference>
<keyword evidence="3" id="KW-1185">Reference proteome</keyword>
<organism evidence="2 3">
    <name type="scientific">Ameca splendens</name>
    <dbReference type="NCBI Taxonomy" id="208324"/>
    <lineage>
        <taxon>Eukaryota</taxon>
        <taxon>Metazoa</taxon>
        <taxon>Chordata</taxon>
        <taxon>Craniata</taxon>
        <taxon>Vertebrata</taxon>
        <taxon>Euteleostomi</taxon>
        <taxon>Actinopterygii</taxon>
        <taxon>Neopterygii</taxon>
        <taxon>Teleostei</taxon>
        <taxon>Neoteleostei</taxon>
        <taxon>Acanthomorphata</taxon>
        <taxon>Ovalentaria</taxon>
        <taxon>Atherinomorphae</taxon>
        <taxon>Cyprinodontiformes</taxon>
        <taxon>Goodeidae</taxon>
        <taxon>Ameca</taxon>
    </lineage>
</organism>
<evidence type="ECO:0000313" key="3">
    <source>
        <dbReference type="Proteomes" id="UP001469553"/>
    </source>
</evidence>
<comment type="caution">
    <text evidence="2">The sequence shown here is derived from an EMBL/GenBank/DDBJ whole genome shotgun (WGS) entry which is preliminary data.</text>
</comment>
<reference evidence="2 3" key="1">
    <citation type="submission" date="2021-06" db="EMBL/GenBank/DDBJ databases">
        <authorList>
            <person name="Palmer J.M."/>
        </authorList>
    </citation>
    <scope>NUCLEOTIDE SEQUENCE [LARGE SCALE GENOMIC DNA]</scope>
    <source>
        <strain evidence="2 3">AS_MEX2019</strain>
        <tissue evidence="2">Muscle</tissue>
    </source>
</reference>
<gene>
    <name evidence="2" type="ORF">AMECASPLE_036597</name>
</gene>
<sequence>MDSVLEASPIRADKAQALIDMVKRKGPEASRKMIARLQKLDPTLYCELGLSSDQPAQPDIELFRHHGSLFIRRIAEVFEWCSHHDDISELFSKVSVVSIK</sequence>
<dbReference type="PROSITE" id="PS50209">
    <property type="entry name" value="CARD"/>
    <property type="match status" value="1"/>
</dbReference>
<protein>
    <recommendedName>
        <fullName evidence="1">CARD domain-containing protein</fullName>
    </recommendedName>
</protein>
<dbReference type="InterPro" id="IPR011029">
    <property type="entry name" value="DEATH-like_dom_sf"/>
</dbReference>